<evidence type="ECO:0000313" key="1">
    <source>
        <dbReference type="EMBL" id="QPF88811.1"/>
    </source>
</evidence>
<sequence length="81" mass="9438">MPVVLRRDGLKYFFYSNEGQPPELPHVHVRGGGKDAKVWLEPEVLVEDSYGFNPRELSNILRTVLDNRELLLRAWNDRFGN</sequence>
<dbReference type="Pfam" id="PF13711">
    <property type="entry name" value="DUF4160"/>
    <property type="match status" value="1"/>
</dbReference>
<dbReference type="InterPro" id="IPR025427">
    <property type="entry name" value="DUF4160"/>
</dbReference>
<name>A0A7S9D094_9BRAD</name>
<dbReference type="Proteomes" id="UP000594621">
    <property type="component" value="Chromosome"/>
</dbReference>
<dbReference type="EMBL" id="CP061379">
    <property type="protein sequence ID" value="QPF88811.1"/>
    <property type="molecule type" value="Genomic_DNA"/>
</dbReference>
<protein>
    <submittedName>
        <fullName evidence="1">DUF4160 domain-containing protein</fullName>
    </submittedName>
</protein>
<accession>A0A7S9D094</accession>
<organism evidence="1 2">
    <name type="scientific">Bradyrhizobium commune</name>
    <dbReference type="NCBI Taxonomy" id="83627"/>
    <lineage>
        <taxon>Bacteria</taxon>
        <taxon>Pseudomonadati</taxon>
        <taxon>Pseudomonadota</taxon>
        <taxon>Alphaproteobacteria</taxon>
        <taxon>Hyphomicrobiales</taxon>
        <taxon>Nitrobacteraceae</taxon>
        <taxon>Bradyrhizobium</taxon>
    </lineage>
</organism>
<proteinExistence type="predicted"/>
<evidence type="ECO:0000313" key="2">
    <source>
        <dbReference type="Proteomes" id="UP000594621"/>
    </source>
</evidence>
<dbReference type="KEGG" id="bcou:IC761_19990"/>
<dbReference type="AlphaFoldDB" id="A0A7S9D094"/>
<keyword evidence="2" id="KW-1185">Reference proteome</keyword>
<gene>
    <name evidence="1" type="ORF">IC761_19990</name>
</gene>
<reference evidence="1 2" key="1">
    <citation type="submission" date="2020-09" db="EMBL/GenBank/DDBJ databases">
        <title>Complete genomes of bradyrhizobia occurring on native shrubby legumes in Australia.</title>
        <authorList>
            <person name="Lafay B."/>
        </authorList>
    </citation>
    <scope>NUCLEOTIDE SEQUENCE [LARGE SCALE GENOMIC DNA]</scope>
    <source>
        <strain evidence="1 2">BDV5040</strain>
    </source>
</reference>
<dbReference type="RefSeq" id="WP_195798362.1">
    <property type="nucleotide sequence ID" value="NZ_CP061379.1"/>
</dbReference>